<evidence type="ECO:0000256" key="4">
    <source>
        <dbReference type="ARBA" id="ARBA00022801"/>
    </source>
</evidence>
<dbReference type="GO" id="GO:0016787">
    <property type="term" value="F:hydrolase activity"/>
    <property type="evidence" value="ECO:0007669"/>
    <property type="project" value="UniProtKB-KW"/>
</dbReference>
<proteinExistence type="predicted"/>
<organism evidence="9 10">
    <name type="scientific">Candidatus Roizmanbacteria bacterium RIFCSPHIGHO2_01_FULL_39_8</name>
    <dbReference type="NCBI Taxonomy" id="1802033"/>
    <lineage>
        <taxon>Bacteria</taxon>
        <taxon>Candidatus Roizmaniibacteriota</taxon>
    </lineage>
</organism>
<dbReference type="Pfam" id="PF01569">
    <property type="entry name" value="PAP2"/>
    <property type="match status" value="1"/>
</dbReference>
<feature type="transmembrane region" description="Helical" evidence="7">
    <location>
        <begin position="109"/>
        <end position="129"/>
    </location>
</feature>
<evidence type="ECO:0000259" key="8">
    <source>
        <dbReference type="SMART" id="SM00014"/>
    </source>
</evidence>
<accession>A0A1F7GIR4</accession>
<dbReference type="PANTHER" id="PTHR14969:SF62">
    <property type="entry name" value="DECAPRENYLPHOSPHORYL-5-PHOSPHORIBOSE PHOSPHATASE RV3807C-RELATED"/>
    <property type="match status" value="1"/>
</dbReference>
<dbReference type="PANTHER" id="PTHR14969">
    <property type="entry name" value="SPHINGOSINE-1-PHOSPHATE PHOSPHOHYDROLASE"/>
    <property type="match status" value="1"/>
</dbReference>
<dbReference type="Proteomes" id="UP000177026">
    <property type="component" value="Unassembled WGS sequence"/>
</dbReference>
<evidence type="ECO:0000256" key="5">
    <source>
        <dbReference type="ARBA" id="ARBA00022989"/>
    </source>
</evidence>
<feature type="domain" description="Phosphatidic acid phosphatase type 2/haloperoxidase" evidence="8">
    <location>
        <begin position="68"/>
        <end position="174"/>
    </location>
</feature>
<sequence>MQYLSHADQVITKFFYQLLPHTGLLNSFFSFLSLYGNSFFIWVLIATAAIIFEEKRHPGIQKRDIKFALTFVISFFTTSGLVLVLKELFQRPRPFVLHIVKAVNCNFDYAMPSGHAAAAFAAATVLAYFDKKRRWLYYFVAILISFSRIYLGCHYVSDVIIGSSIGYLISSITLFLSTKIHK</sequence>
<name>A0A1F7GIR4_9BACT</name>
<protein>
    <recommendedName>
        <fullName evidence="8">Phosphatidic acid phosphatase type 2/haloperoxidase domain-containing protein</fullName>
    </recommendedName>
</protein>
<evidence type="ECO:0000256" key="3">
    <source>
        <dbReference type="ARBA" id="ARBA00022692"/>
    </source>
</evidence>
<evidence type="ECO:0000313" key="10">
    <source>
        <dbReference type="Proteomes" id="UP000177026"/>
    </source>
</evidence>
<gene>
    <name evidence="9" type="ORF">A2866_03205</name>
</gene>
<feature type="transmembrane region" description="Helical" evidence="7">
    <location>
        <begin position="28"/>
        <end position="52"/>
    </location>
</feature>
<dbReference type="GO" id="GO:0005886">
    <property type="term" value="C:plasma membrane"/>
    <property type="evidence" value="ECO:0007669"/>
    <property type="project" value="UniProtKB-SubCell"/>
</dbReference>
<dbReference type="EMBL" id="MFZI01000062">
    <property type="protein sequence ID" value="OGK18847.1"/>
    <property type="molecule type" value="Genomic_DNA"/>
</dbReference>
<comment type="subcellular location">
    <subcellularLocation>
        <location evidence="1">Cell membrane</location>
        <topology evidence="1">Multi-pass membrane protein</topology>
    </subcellularLocation>
</comment>
<evidence type="ECO:0000313" key="9">
    <source>
        <dbReference type="EMBL" id="OGK18847.1"/>
    </source>
</evidence>
<keyword evidence="3 7" id="KW-0812">Transmembrane</keyword>
<keyword evidence="6 7" id="KW-0472">Membrane</keyword>
<dbReference type="AlphaFoldDB" id="A0A1F7GIR4"/>
<evidence type="ECO:0000256" key="2">
    <source>
        <dbReference type="ARBA" id="ARBA00022475"/>
    </source>
</evidence>
<dbReference type="InterPro" id="IPR036938">
    <property type="entry name" value="PAP2/HPO_sf"/>
</dbReference>
<dbReference type="SMART" id="SM00014">
    <property type="entry name" value="acidPPc"/>
    <property type="match status" value="1"/>
</dbReference>
<feature type="transmembrane region" description="Helical" evidence="7">
    <location>
        <begin position="64"/>
        <end position="89"/>
    </location>
</feature>
<feature type="transmembrane region" description="Helical" evidence="7">
    <location>
        <begin position="136"/>
        <end position="153"/>
    </location>
</feature>
<dbReference type="SUPFAM" id="SSF48317">
    <property type="entry name" value="Acid phosphatase/Vanadium-dependent haloperoxidase"/>
    <property type="match status" value="1"/>
</dbReference>
<keyword evidence="5 7" id="KW-1133">Transmembrane helix</keyword>
<evidence type="ECO:0000256" key="7">
    <source>
        <dbReference type="SAM" id="Phobius"/>
    </source>
</evidence>
<dbReference type="InterPro" id="IPR000326">
    <property type="entry name" value="PAP2/HPO"/>
</dbReference>
<feature type="transmembrane region" description="Helical" evidence="7">
    <location>
        <begin position="159"/>
        <end position="177"/>
    </location>
</feature>
<comment type="caution">
    <text evidence="9">The sequence shown here is derived from an EMBL/GenBank/DDBJ whole genome shotgun (WGS) entry which is preliminary data.</text>
</comment>
<dbReference type="Gene3D" id="1.20.144.10">
    <property type="entry name" value="Phosphatidic acid phosphatase type 2/haloperoxidase"/>
    <property type="match status" value="2"/>
</dbReference>
<keyword evidence="2" id="KW-1003">Cell membrane</keyword>
<reference evidence="9 10" key="1">
    <citation type="journal article" date="2016" name="Nat. Commun.">
        <title>Thousands of microbial genomes shed light on interconnected biogeochemical processes in an aquifer system.</title>
        <authorList>
            <person name="Anantharaman K."/>
            <person name="Brown C.T."/>
            <person name="Hug L.A."/>
            <person name="Sharon I."/>
            <person name="Castelle C.J."/>
            <person name="Probst A.J."/>
            <person name="Thomas B.C."/>
            <person name="Singh A."/>
            <person name="Wilkins M.J."/>
            <person name="Karaoz U."/>
            <person name="Brodie E.L."/>
            <person name="Williams K.H."/>
            <person name="Hubbard S.S."/>
            <person name="Banfield J.F."/>
        </authorList>
    </citation>
    <scope>NUCLEOTIDE SEQUENCE [LARGE SCALE GENOMIC DNA]</scope>
</reference>
<evidence type="ECO:0000256" key="1">
    <source>
        <dbReference type="ARBA" id="ARBA00004651"/>
    </source>
</evidence>
<evidence type="ECO:0000256" key="6">
    <source>
        <dbReference type="ARBA" id="ARBA00023136"/>
    </source>
</evidence>
<keyword evidence="4" id="KW-0378">Hydrolase</keyword>